<dbReference type="SUPFAM" id="SSF46689">
    <property type="entry name" value="Homeodomain-like"/>
    <property type="match status" value="1"/>
</dbReference>
<dbReference type="SUPFAM" id="SSF53098">
    <property type="entry name" value="Ribonuclease H-like"/>
    <property type="match status" value="1"/>
</dbReference>
<feature type="domain" description="Integrase catalytic" evidence="1">
    <location>
        <begin position="125"/>
        <end position="285"/>
    </location>
</feature>
<dbReference type="RefSeq" id="WP_074585540.1">
    <property type="nucleotide sequence ID" value="NZ_FMWB01000058.1"/>
</dbReference>
<dbReference type="PROSITE" id="PS50994">
    <property type="entry name" value="INTEGRASE"/>
    <property type="match status" value="1"/>
</dbReference>
<dbReference type="Proteomes" id="UP000183046">
    <property type="component" value="Unassembled WGS sequence"/>
</dbReference>
<dbReference type="EMBL" id="FMWB01000058">
    <property type="protein sequence ID" value="SCZ49043.1"/>
    <property type="molecule type" value="Genomic_DNA"/>
</dbReference>
<dbReference type="InterPro" id="IPR036397">
    <property type="entry name" value="RNaseH_sf"/>
</dbReference>
<dbReference type="PANTHER" id="PTHR35004">
    <property type="entry name" value="TRANSPOSASE RV3428C-RELATED"/>
    <property type="match status" value="1"/>
</dbReference>
<feature type="non-terminal residue" evidence="2">
    <location>
        <position position="285"/>
    </location>
</feature>
<dbReference type="NCBIfam" id="NF033577">
    <property type="entry name" value="transpos_IS481"/>
    <property type="match status" value="1"/>
</dbReference>
<dbReference type="InterPro" id="IPR024967">
    <property type="entry name" value="DNA-bd_IS481-type"/>
</dbReference>
<accession>A0A1G5PHR0</accession>
<dbReference type="InterPro" id="IPR009057">
    <property type="entry name" value="Homeodomain-like_sf"/>
</dbReference>
<dbReference type="Pfam" id="PF13011">
    <property type="entry name" value="LZ_Tnp_IS481"/>
    <property type="match status" value="1"/>
</dbReference>
<dbReference type="Gene3D" id="3.30.420.10">
    <property type="entry name" value="Ribonuclease H-like superfamily/Ribonuclease H"/>
    <property type="match status" value="1"/>
</dbReference>
<evidence type="ECO:0000313" key="2">
    <source>
        <dbReference type="EMBL" id="SCZ49043.1"/>
    </source>
</evidence>
<dbReference type="OrthoDB" id="9774685at2"/>
<comment type="caution">
    <text evidence="2">The sequence shown here is derived from an EMBL/GenBank/DDBJ whole genome shotgun (WGS) entry which is preliminary data.</text>
</comment>
<proteinExistence type="predicted"/>
<reference evidence="3" key="1">
    <citation type="submission" date="2016-10" db="EMBL/GenBank/DDBJ databases">
        <authorList>
            <person name="de Groot N.N."/>
        </authorList>
    </citation>
    <scope>NUCLEOTIDE SEQUENCE [LARGE SCALE GENOMIC DNA]</scope>
    <source>
        <strain evidence="3">DSM 15758</strain>
    </source>
</reference>
<name>A0A1G5PHR0_9PSED</name>
<dbReference type="InterPro" id="IPR001584">
    <property type="entry name" value="Integrase_cat-core"/>
</dbReference>
<protein>
    <submittedName>
        <fullName evidence="2">Leucine-zipper of insertion element IS481</fullName>
    </submittedName>
</protein>
<sequence>MNLHKHARLTPRGRALLVQRMLTGLRAEDAAQAAGVSVRTAYKWLRRFREEGESGLMDRSSRPHSCPHGTSSDLIAHLIQLRRSRHTYRQIAQVLGVAVSTVARRLKQAGFHRLAELEPAPVVVRYEYPKAGDLLHLDIKKLGRFWRPGHRVTGDRQQGCTGAGWEFVHVAIDDASRLAFTSLHPDERGSSACRALLQAVRYYRGLGICFERVMTDNGACYRSHSFRRLCARLGLKHIRTKPYTPRTNGKAERFIQTSLREWAYARSYDSSEQRARHLPAWLHHY</sequence>
<evidence type="ECO:0000259" key="1">
    <source>
        <dbReference type="PROSITE" id="PS50994"/>
    </source>
</evidence>
<dbReference type="GO" id="GO:0015074">
    <property type="term" value="P:DNA integration"/>
    <property type="evidence" value="ECO:0007669"/>
    <property type="project" value="InterPro"/>
</dbReference>
<evidence type="ECO:0000313" key="3">
    <source>
        <dbReference type="Proteomes" id="UP000183046"/>
    </source>
</evidence>
<dbReference type="AlphaFoldDB" id="A0A1G5PHR0"/>
<dbReference type="GO" id="GO:0003676">
    <property type="term" value="F:nucleic acid binding"/>
    <property type="evidence" value="ECO:0007669"/>
    <property type="project" value="InterPro"/>
</dbReference>
<gene>
    <name evidence="2" type="ORF">SAMN05216279_1582</name>
</gene>
<organism evidence="2 3">
    <name type="scientific">Pseudomonas oryzihabitans</name>
    <dbReference type="NCBI Taxonomy" id="47885"/>
    <lineage>
        <taxon>Bacteria</taxon>
        <taxon>Pseudomonadati</taxon>
        <taxon>Pseudomonadota</taxon>
        <taxon>Gammaproteobacteria</taxon>
        <taxon>Pseudomonadales</taxon>
        <taxon>Pseudomonadaceae</taxon>
        <taxon>Pseudomonas</taxon>
    </lineage>
</organism>
<dbReference type="STRING" id="237610.BJP27_03275"/>
<dbReference type="Pfam" id="PF00665">
    <property type="entry name" value="rve"/>
    <property type="match status" value="1"/>
</dbReference>
<dbReference type="PANTHER" id="PTHR35004:SF7">
    <property type="entry name" value="INTEGRASE PROTEIN"/>
    <property type="match status" value="1"/>
</dbReference>
<dbReference type="InterPro" id="IPR047656">
    <property type="entry name" value="IS481-like_transpos"/>
</dbReference>
<dbReference type="InterPro" id="IPR012337">
    <property type="entry name" value="RNaseH-like_sf"/>
</dbReference>